<organism evidence="2 3">
    <name type="scientific">Steinernema glaseri</name>
    <dbReference type="NCBI Taxonomy" id="37863"/>
    <lineage>
        <taxon>Eukaryota</taxon>
        <taxon>Metazoa</taxon>
        <taxon>Ecdysozoa</taxon>
        <taxon>Nematoda</taxon>
        <taxon>Chromadorea</taxon>
        <taxon>Rhabditida</taxon>
        <taxon>Tylenchina</taxon>
        <taxon>Panagrolaimomorpha</taxon>
        <taxon>Strongyloidoidea</taxon>
        <taxon>Steinernematidae</taxon>
        <taxon>Steinernema</taxon>
    </lineage>
</organism>
<proteinExistence type="predicted"/>
<evidence type="ECO:0000256" key="1">
    <source>
        <dbReference type="SAM" id="MobiDB-lite"/>
    </source>
</evidence>
<dbReference type="WBParaSite" id="L893_g7266.t1">
    <property type="protein sequence ID" value="L893_g7266.t1"/>
    <property type="gene ID" value="L893_g7266"/>
</dbReference>
<evidence type="ECO:0000313" key="3">
    <source>
        <dbReference type="WBParaSite" id="L893_g7266.t1"/>
    </source>
</evidence>
<protein>
    <submittedName>
        <fullName evidence="3">Uncharacterized protein</fullName>
    </submittedName>
</protein>
<sequence>MANAATATEGEGIGMKLKLRHQERVRELPCEATSPMEASCASSVKLTEVSMITRLLICEGFLPLTNPYQKDFSDSEGFMVTTTPTEGEDKAEAPSPGARSGVPRSASDQIHYDRLTPYSNPYLAIHGGSAIYPEVSMCCSMITRLPPPTNPYQKGFKEGDLLASMIWMDELMKICSSPSAE</sequence>
<evidence type="ECO:0000313" key="2">
    <source>
        <dbReference type="Proteomes" id="UP000095287"/>
    </source>
</evidence>
<feature type="region of interest" description="Disordered" evidence="1">
    <location>
        <begin position="82"/>
        <end position="106"/>
    </location>
</feature>
<keyword evidence="2" id="KW-1185">Reference proteome</keyword>
<reference evidence="3" key="1">
    <citation type="submission" date="2016-11" db="UniProtKB">
        <authorList>
            <consortium name="WormBaseParasite"/>
        </authorList>
    </citation>
    <scope>IDENTIFICATION</scope>
</reference>
<accession>A0A1I8ANJ0</accession>
<dbReference type="AlphaFoldDB" id="A0A1I8ANJ0"/>
<name>A0A1I8ANJ0_9BILA</name>
<dbReference type="Proteomes" id="UP000095287">
    <property type="component" value="Unplaced"/>
</dbReference>